<comment type="similarity">
    <text evidence="2">Belongs to the peptidase M13 family.</text>
</comment>
<proteinExistence type="inferred from homology"/>
<gene>
    <name evidence="11" type="ORF">P43SY_002880</name>
</gene>
<feature type="transmembrane region" description="Helical" evidence="8">
    <location>
        <begin position="46"/>
        <end position="66"/>
    </location>
</feature>
<dbReference type="GO" id="GO:0004222">
    <property type="term" value="F:metalloendopeptidase activity"/>
    <property type="evidence" value="ECO:0007669"/>
    <property type="project" value="InterPro"/>
</dbReference>
<dbReference type="PANTHER" id="PTHR11733:SF167">
    <property type="entry name" value="FI17812P1-RELATED"/>
    <property type="match status" value="1"/>
</dbReference>
<evidence type="ECO:0000256" key="5">
    <source>
        <dbReference type="ARBA" id="ARBA00022801"/>
    </source>
</evidence>
<evidence type="ECO:0000256" key="1">
    <source>
        <dbReference type="ARBA" id="ARBA00001947"/>
    </source>
</evidence>
<evidence type="ECO:0000256" key="2">
    <source>
        <dbReference type="ARBA" id="ARBA00007357"/>
    </source>
</evidence>
<evidence type="ECO:0000256" key="4">
    <source>
        <dbReference type="ARBA" id="ARBA00022723"/>
    </source>
</evidence>
<dbReference type="InterPro" id="IPR008753">
    <property type="entry name" value="Peptidase_M13_N"/>
</dbReference>
<evidence type="ECO:0000256" key="6">
    <source>
        <dbReference type="ARBA" id="ARBA00022833"/>
    </source>
</evidence>
<evidence type="ECO:0000259" key="9">
    <source>
        <dbReference type="Pfam" id="PF01431"/>
    </source>
</evidence>
<dbReference type="PROSITE" id="PS51885">
    <property type="entry name" value="NEPRILYSIN"/>
    <property type="match status" value="1"/>
</dbReference>
<keyword evidence="6" id="KW-0862">Zinc</keyword>
<dbReference type="AlphaFoldDB" id="A0AAD5LW34"/>
<dbReference type="EMBL" id="JAKCXM010000448">
    <property type="protein sequence ID" value="KAJ0393933.1"/>
    <property type="molecule type" value="Genomic_DNA"/>
</dbReference>
<dbReference type="Pfam" id="PF05649">
    <property type="entry name" value="Peptidase_M13_N"/>
    <property type="match status" value="1"/>
</dbReference>
<keyword evidence="8" id="KW-1133">Transmembrane helix</keyword>
<keyword evidence="12" id="KW-1185">Reference proteome</keyword>
<evidence type="ECO:0000256" key="7">
    <source>
        <dbReference type="ARBA" id="ARBA00023049"/>
    </source>
</evidence>
<comment type="caution">
    <text evidence="11">The sequence shown here is derived from an EMBL/GenBank/DDBJ whole genome shotgun (WGS) entry which is preliminary data.</text>
</comment>
<feature type="domain" description="Peptidase M13 C-terminal" evidence="9">
    <location>
        <begin position="536"/>
        <end position="751"/>
    </location>
</feature>
<dbReference type="InterPro" id="IPR000718">
    <property type="entry name" value="Peptidase_M13"/>
</dbReference>
<dbReference type="GO" id="GO:0005886">
    <property type="term" value="C:plasma membrane"/>
    <property type="evidence" value="ECO:0007669"/>
    <property type="project" value="TreeGrafter"/>
</dbReference>
<comment type="cofactor">
    <cofactor evidence="1">
        <name>Zn(2+)</name>
        <dbReference type="ChEBI" id="CHEBI:29105"/>
    </cofactor>
</comment>
<evidence type="ECO:0000256" key="3">
    <source>
        <dbReference type="ARBA" id="ARBA00022670"/>
    </source>
</evidence>
<dbReference type="PANTHER" id="PTHR11733">
    <property type="entry name" value="ZINC METALLOPROTEASE FAMILY M13 NEPRILYSIN-RELATED"/>
    <property type="match status" value="1"/>
</dbReference>
<feature type="domain" description="Peptidase M13 N-terminal" evidence="10">
    <location>
        <begin position="102"/>
        <end position="483"/>
    </location>
</feature>
<evidence type="ECO:0000259" key="10">
    <source>
        <dbReference type="Pfam" id="PF05649"/>
    </source>
</evidence>
<dbReference type="Gene3D" id="1.10.1380.10">
    <property type="entry name" value="Neutral endopeptidase , domain2"/>
    <property type="match status" value="1"/>
</dbReference>
<dbReference type="GO" id="GO:0016485">
    <property type="term" value="P:protein processing"/>
    <property type="evidence" value="ECO:0007669"/>
    <property type="project" value="TreeGrafter"/>
</dbReference>
<evidence type="ECO:0008006" key="13">
    <source>
        <dbReference type="Google" id="ProtNLM"/>
    </source>
</evidence>
<dbReference type="Pfam" id="PF01431">
    <property type="entry name" value="Peptidase_M13"/>
    <property type="match status" value="1"/>
</dbReference>
<dbReference type="PRINTS" id="PR00786">
    <property type="entry name" value="NEPRILYSIN"/>
</dbReference>
<keyword evidence="4" id="KW-0479">Metal-binding</keyword>
<dbReference type="Gene3D" id="3.40.390.10">
    <property type="entry name" value="Collagenase (Catalytic Domain)"/>
    <property type="match status" value="1"/>
</dbReference>
<organism evidence="11 12">
    <name type="scientific">Pythium insidiosum</name>
    <name type="common">Pythiosis disease agent</name>
    <dbReference type="NCBI Taxonomy" id="114742"/>
    <lineage>
        <taxon>Eukaryota</taxon>
        <taxon>Sar</taxon>
        <taxon>Stramenopiles</taxon>
        <taxon>Oomycota</taxon>
        <taxon>Peronosporomycetes</taxon>
        <taxon>Pythiales</taxon>
        <taxon>Pythiaceae</taxon>
        <taxon>Pythium</taxon>
    </lineage>
</organism>
<keyword evidence="5" id="KW-0378">Hydrolase</keyword>
<evidence type="ECO:0000256" key="8">
    <source>
        <dbReference type="SAM" id="Phobius"/>
    </source>
</evidence>
<name>A0AAD5LW34_PYTIN</name>
<protein>
    <recommendedName>
        <fullName evidence="13">Endothelin-converting enzyme, metalloprotease family M13</fullName>
    </recommendedName>
</protein>
<accession>A0AAD5LW34</accession>
<dbReference type="Proteomes" id="UP001209570">
    <property type="component" value="Unassembled WGS sequence"/>
</dbReference>
<reference evidence="11" key="1">
    <citation type="submission" date="2021-12" db="EMBL/GenBank/DDBJ databases">
        <title>Prjna785345.</title>
        <authorList>
            <person name="Rujirawat T."/>
            <person name="Krajaejun T."/>
        </authorList>
    </citation>
    <scope>NUCLEOTIDE SEQUENCE</scope>
    <source>
        <strain evidence="11">Pi057C3</strain>
    </source>
</reference>
<dbReference type="InterPro" id="IPR042089">
    <property type="entry name" value="Peptidase_M13_dom_2"/>
</dbReference>
<keyword evidence="8" id="KW-0472">Membrane</keyword>
<keyword evidence="7" id="KW-0482">Metalloprotease</keyword>
<dbReference type="InterPro" id="IPR018497">
    <property type="entry name" value="Peptidase_M13_C"/>
</dbReference>
<dbReference type="InterPro" id="IPR024079">
    <property type="entry name" value="MetalloPept_cat_dom_sf"/>
</dbReference>
<dbReference type="GO" id="GO:0046872">
    <property type="term" value="F:metal ion binding"/>
    <property type="evidence" value="ECO:0007669"/>
    <property type="project" value="UniProtKB-KW"/>
</dbReference>
<evidence type="ECO:0000313" key="11">
    <source>
        <dbReference type="EMBL" id="KAJ0393933.1"/>
    </source>
</evidence>
<keyword evidence="8" id="KW-0812">Transmembrane</keyword>
<dbReference type="SUPFAM" id="SSF55486">
    <property type="entry name" value="Metalloproteases ('zincins'), catalytic domain"/>
    <property type="match status" value="1"/>
</dbReference>
<keyword evidence="3" id="KW-0645">Protease</keyword>
<sequence>MQQQNDDEAFDKMEIKMSSDSAPLNGPSVNTSLSFSAAQRAKRRQYLVGALVGLGALFLLVVGLVVSRNGGASREEARDGVNDVWGELPADVQQMIDRDVNPCDDFYQFSCGQWIKNADIPGEKTAVYASFSKVEDQNELVLKEIMDENLPYVGDLYNTCMNTTAIDALGVAPLRDTLKRIAETISKNALFRLAGELSRTGGPDFLTALAVQADAKDATAYLLYASQSGLALPDPQYYLDSKRWDDLAKPYEEFISQLLSLAGWKEEEAEADAKLIISFEQALAKIFTPKEELMDPVNTYNAVNLTDATRSYPLLLGEFLSGTAVRTTVAANARAVEAQRDLVSVETPAFFAEAEKLMLTTSLVTLKAVLAYQVLVGAASSLSEPFVQASFDFFARRVGGQRERAPRWKVCLHRVVSAFPQLMSKYFAMKTFDLASETAAKELVARLEKAMLALLDDDVPWLDAETRAAAKAKMARVANLIGHSTRPERLPFVLSNDASYWANRQVVAAARFNRSVLRIGTSVDRDEWFMAASEVNAYYNPAANQIVFPAGILQSPFFARRRHPSQNYGAIGSIIGHEITHAFDDNGRYYDGAGNLVDWWRDDTDAAFRARTTCLVRQFSAFPVVSAIDETTVLGYVNGNYTLGENIADQGGVKLAFRALQDFLFHRSEEEELRDPQTMSRDAAERLFFLSFAQAFCARTTDEAMTRRLHTDPHSPERWRVNGVMKNSPDFARVFDCPVGSAMVPETRCTVW</sequence>
<dbReference type="CDD" id="cd08662">
    <property type="entry name" value="M13"/>
    <property type="match status" value="1"/>
</dbReference>
<evidence type="ECO:0000313" key="12">
    <source>
        <dbReference type="Proteomes" id="UP001209570"/>
    </source>
</evidence>